<dbReference type="Pfam" id="PF02114">
    <property type="entry name" value="Phosducin"/>
    <property type="match status" value="1"/>
</dbReference>
<feature type="compositionally biased region" description="Acidic residues" evidence="2">
    <location>
        <begin position="99"/>
        <end position="113"/>
    </location>
</feature>
<sequence length="281" mass="31783">MASMADDQLFDFDTGPSQAKMMRQLRGIESKIEENSTMNGEFTENRGKTVWEDGLIAHGLKEAPPPTECEKQDEAVLKALLEKQQIRKQKANQRRERDGEDSDEDEEEDEDDEIFQKYRSNRLGELKKVAHEKQKKQYIGQQIETIVAVDFKEKVALRSLKNPVVMLIFRGSKDCDTLANLLAPLASKFPSVSFVRIEASESLRGVPKEDCPIVMVYKGGKVRGQFRKLVGFAGEKTTADIIEWKLSQLGIISTSIQEDPTPRFQMAKVRGRQGADSDDEL</sequence>
<evidence type="ECO:0000256" key="2">
    <source>
        <dbReference type="SAM" id="MobiDB-lite"/>
    </source>
</evidence>
<dbReference type="InterPro" id="IPR051498">
    <property type="entry name" value="Phosducin-like_chap/apop_reg"/>
</dbReference>
<accession>A0A7S0D657</accession>
<dbReference type="PANTHER" id="PTHR45809:SF3">
    <property type="entry name" value="VIRAL IAP-ASSOCIATED FACTOR HOMOLOG"/>
    <property type="match status" value="1"/>
</dbReference>
<name>A0A7S0D657_9EUKA</name>
<proteinExistence type="inferred from homology"/>
<dbReference type="Gene3D" id="3.40.30.10">
    <property type="entry name" value="Glutaredoxin"/>
    <property type="match status" value="1"/>
</dbReference>
<protein>
    <recommendedName>
        <fullName evidence="3">Phosducin domain-containing protein</fullName>
    </recommendedName>
</protein>
<comment type="similarity">
    <text evidence="1">Belongs to the phosducin family.</text>
</comment>
<dbReference type="InterPro" id="IPR024253">
    <property type="entry name" value="Phosducin_thioredoxin-like_dom"/>
</dbReference>
<dbReference type="EMBL" id="HBEM01011038">
    <property type="protein sequence ID" value="CAD8444509.1"/>
    <property type="molecule type" value="Transcribed_RNA"/>
</dbReference>
<dbReference type="InterPro" id="IPR036249">
    <property type="entry name" value="Thioredoxin-like_sf"/>
</dbReference>
<feature type="region of interest" description="Disordered" evidence="2">
    <location>
        <begin position="87"/>
        <end position="114"/>
    </location>
</feature>
<dbReference type="AlphaFoldDB" id="A0A7S0D657"/>
<evidence type="ECO:0000313" key="4">
    <source>
        <dbReference type="EMBL" id="CAD8444509.1"/>
    </source>
</evidence>
<evidence type="ECO:0000259" key="3">
    <source>
        <dbReference type="Pfam" id="PF02114"/>
    </source>
</evidence>
<organism evidence="4">
    <name type="scientific">Amorphochlora amoebiformis</name>
    <dbReference type="NCBI Taxonomy" id="1561963"/>
    <lineage>
        <taxon>Eukaryota</taxon>
        <taxon>Sar</taxon>
        <taxon>Rhizaria</taxon>
        <taxon>Cercozoa</taxon>
        <taxon>Chlorarachniophyceae</taxon>
        <taxon>Amorphochlora</taxon>
    </lineage>
</organism>
<feature type="domain" description="Phosducin" evidence="3">
    <location>
        <begin position="82"/>
        <end position="252"/>
    </location>
</feature>
<dbReference type="GO" id="GO:0005737">
    <property type="term" value="C:cytoplasm"/>
    <property type="evidence" value="ECO:0007669"/>
    <property type="project" value="TreeGrafter"/>
</dbReference>
<dbReference type="PANTHER" id="PTHR45809">
    <property type="entry name" value="VIRAL IAP-ASSOCIATED FACTOR HOMOLOG"/>
    <property type="match status" value="1"/>
</dbReference>
<dbReference type="SUPFAM" id="SSF52833">
    <property type="entry name" value="Thioredoxin-like"/>
    <property type="match status" value="1"/>
</dbReference>
<reference evidence="4" key="1">
    <citation type="submission" date="2021-01" db="EMBL/GenBank/DDBJ databases">
        <authorList>
            <person name="Corre E."/>
            <person name="Pelletier E."/>
            <person name="Niang G."/>
            <person name="Scheremetjew M."/>
            <person name="Finn R."/>
            <person name="Kale V."/>
            <person name="Holt S."/>
            <person name="Cochrane G."/>
            <person name="Meng A."/>
            <person name="Brown T."/>
            <person name="Cohen L."/>
        </authorList>
    </citation>
    <scope>NUCLEOTIDE SEQUENCE</scope>
    <source>
        <strain evidence="4">CCMP2058</strain>
    </source>
</reference>
<evidence type="ECO:0000256" key="1">
    <source>
        <dbReference type="ARBA" id="ARBA00009686"/>
    </source>
</evidence>
<dbReference type="GO" id="GO:0006457">
    <property type="term" value="P:protein folding"/>
    <property type="evidence" value="ECO:0007669"/>
    <property type="project" value="TreeGrafter"/>
</dbReference>
<gene>
    <name evidence="4" type="ORF">LAMO00422_LOCUS7730</name>
</gene>
<feature type="region of interest" description="Disordered" evidence="2">
    <location>
        <begin position="262"/>
        <end position="281"/>
    </location>
</feature>